<keyword evidence="3" id="KW-1185">Reference proteome</keyword>
<dbReference type="InterPro" id="IPR004244">
    <property type="entry name" value="Transposase_22"/>
</dbReference>
<evidence type="ECO:0000313" key="2">
    <source>
        <dbReference type="EMBL" id="KAJ1174577.1"/>
    </source>
</evidence>
<proteinExistence type="predicted"/>
<feature type="compositionally biased region" description="Basic and acidic residues" evidence="1">
    <location>
        <begin position="79"/>
        <end position="91"/>
    </location>
</feature>
<evidence type="ECO:0000313" key="3">
    <source>
        <dbReference type="Proteomes" id="UP001066276"/>
    </source>
</evidence>
<dbReference type="AlphaFoldDB" id="A0AAV7TDB7"/>
<sequence length="371" mass="40865">MCRRGSQEFWRSEEPGSGSGDQSSTLGALCWSRAAWSSVAVVQARSVVAQVETEPAQANAGLALSWSRQRVKPGMVDSPSKKLEIQQDRCSRGTADMEEQGDIGEPGDPGLRGPLHATQIASRVDEESSQMYKGVPSIQVSRAVALPAGSLGQRAPEDSASAHDLALEDTDGAIKDELGAHKADIQALKDSELALQSKLEKLENSSGRNNLRVLHVPKGAEGDNLRAFLVSLMKSALLLEESEKEITRDIQRVHRDPFRKNPSNSKPRKILINFLTYGLKEKNISKALKLKTIKAQDFSFEIRSDLSRITINRQWELGQRLEEFEMLGASAQLKFPATLRVMFNNKMYNVRDGKAADELLAVIKSGDRSEK</sequence>
<feature type="region of interest" description="Disordered" evidence="1">
    <location>
        <begin position="1"/>
        <end position="25"/>
    </location>
</feature>
<evidence type="ECO:0008006" key="4">
    <source>
        <dbReference type="Google" id="ProtNLM"/>
    </source>
</evidence>
<dbReference type="Proteomes" id="UP001066276">
    <property type="component" value="Chromosome 4_1"/>
</dbReference>
<name>A0AAV7TDB7_PLEWA</name>
<accession>A0AAV7TDB7</accession>
<protein>
    <recommendedName>
        <fullName evidence="4">L1 transposable element RRM domain-containing protein</fullName>
    </recommendedName>
</protein>
<gene>
    <name evidence="2" type="ORF">NDU88_006397</name>
</gene>
<reference evidence="2" key="1">
    <citation type="journal article" date="2022" name="bioRxiv">
        <title>Sequencing and chromosome-scale assembly of the giantPleurodeles waltlgenome.</title>
        <authorList>
            <person name="Brown T."/>
            <person name="Elewa A."/>
            <person name="Iarovenko S."/>
            <person name="Subramanian E."/>
            <person name="Araus A.J."/>
            <person name="Petzold A."/>
            <person name="Susuki M."/>
            <person name="Suzuki K.-i.T."/>
            <person name="Hayashi T."/>
            <person name="Toyoda A."/>
            <person name="Oliveira C."/>
            <person name="Osipova E."/>
            <person name="Leigh N.D."/>
            <person name="Simon A."/>
            <person name="Yun M.H."/>
        </authorList>
    </citation>
    <scope>NUCLEOTIDE SEQUENCE</scope>
    <source>
        <strain evidence="2">20211129_DDA</strain>
        <tissue evidence="2">Liver</tissue>
    </source>
</reference>
<organism evidence="2 3">
    <name type="scientific">Pleurodeles waltl</name>
    <name type="common">Iberian ribbed newt</name>
    <dbReference type="NCBI Taxonomy" id="8319"/>
    <lineage>
        <taxon>Eukaryota</taxon>
        <taxon>Metazoa</taxon>
        <taxon>Chordata</taxon>
        <taxon>Craniata</taxon>
        <taxon>Vertebrata</taxon>
        <taxon>Euteleostomi</taxon>
        <taxon>Amphibia</taxon>
        <taxon>Batrachia</taxon>
        <taxon>Caudata</taxon>
        <taxon>Salamandroidea</taxon>
        <taxon>Salamandridae</taxon>
        <taxon>Pleurodelinae</taxon>
        <taxon>Pleurodeles</taxon>
    </lineage>
</organism>
<dbReference type="Gene3D" id="3.30.70.1820">
    <property type="entry name" value="L1 transposable element, RRM domain"/>
    <property type="match status" value="1"/>
</dbReference>
<comment type="caution">
    <text evidence="2">The sequence shown here is derived from an EMBL/GenBank/DDBJ whole genome shotgun (WGS) entry which is preliminary data.</text>
</comment>
<feature type="region of interest" description="Disordered" evidence="1">
    <location>
        <begin position="73"/>
        <end position="113"/>
    </location>
</feature>
<dbReference type="EMBL" id="JANPWB010000007">
    <property type="protein sequence ID" value="KAJ1174577.1"/>
    <property type="molecule type" value="Genomic_DNA"/>
</dbReference>
<evidence type="ECO:0000256" key="1">
    <source>
        <dbReference type="SAM" id="MobiDB-lite"/>
    </source>
</evidence>
<dbReference type="PANTHER" id="PTHR11505">
    <property type="entry name" value="L1 TRANSPOSABLE ELEMENT-RELATED"/>
    <property type="match status" value="1"/>
</dbReference>